<gene>
    <name evidence="3" type="ORF">GCM10011507_13570</name>
</gene>
<keyword evidence="4" id="KW-1185">Reference proteome</keyword>
<evidence type="ECO:0000256" key="1">
    <source>
        <dbReference type="SAM" id="MobiDB-lite"/>
    </source>
</evidence>
<dbReference type="Proteomes" id="UP000648801">
    <property type="component" value="Unassembled WGS sequence"/>
</dbReference>
<protein>
    <recommendedName>
        <fullName evidence="2">SnoaL-like domain-containing protein</fullName>
    </recommendedName>
</protein>
<evidence type="ECO:0000313" key="3">
    <source>
        <dbReference type="EMBL" id="GGA63216.1"/>
    </source>
</evidence>
<feature type="domain" description="SnoaL-like" evidence="2">
    <location>
        <begin position="24"/>
        <end position="115"/>
    </location>
</feature>
<organism evidence="3 4">
    <name type="scientific">Edaphobacter acidisoli</name>
    <dbReference type="NCBI Taxonomy" id="2040573"/>
    <lineage>
        <taxon>Bacteria</taxon>
        <taxon>Pseudomonadati</taxon>
        <taxon>Acidobacteriota</taxon>
        <taxon>Terriglobia</taxon>
        <taxon>Terriglobales</taxon>
        <taxon>Acidobacteriaceae</taxon>
        <taxon>Edaphobacter</taxon>
    </lineage>
</organism>
<comment type="caution">
    <text evidence="3">The sequence shown here is derived from an EMBL/GenBank/DDBJ whole genome shotgun (WGS) entry which is preliminary data.</text>
</comment>
<dbReference type="Pfam" id="PF12680">
    <property type="entry name" value="SnoaL_2"/>
    <property type="match status" value="1"/>
</dbReference>
<dbReference type="Gene3D" id="3.10.450.50">
    <property type="match status" value="1"/>
</dbReference>
<dbReference type="SUPFAM" id="SSF54427">
    <property type="entry name" value="NTF2-like"/>
    <property type="match status" value="1"/>
</dbReference>
<feature type="compositionally biased region" description="Polar residues" evidence="1">
    <location>
        <begin position="59"/>
        <end position="70"/>
    </location>
</feature>
<proteinExistence type="predicted"/>
<dbReference type="InterPro" id="IPR032710">
    <property type="entry name" value="NTF2-like_dom_sf"/>
</dbReference>
<name>A0A916W3M2_9BACT</name>
<dbReference type="EMBL" id="BMJB01000001">
    <property type="protein sequence ID" value="GGA63216.1"/>
    <property type="molecule type" value="Genomic_DNA"/>
</dbReference>
<evidence type="ECO:0000259" key="2">
    <source>
        <dbReference type="Pfam" id="PF12680"/>
    </source>
</evidence>
<reference evidence="3" key="2">
    <citation type="submission" date="2020-09" db="EMBL/GenBank/DDBJ databases">
        <authorList>
            <person name="Sun Q."/>
            <person name="Zhou Y."/>
        </authorList>
    </citation>
    <scope>NUCLEOTIDE SEQUENCE</scope>
    <source>
        <strain evidence="3">CGMCC 1.15447</strain>
    </source>
</reference>
<dbReference type="InterPro" id="IPR037401">
    <property type="entry name" value="SnoaL-like"/>
</dbReference>
<evidence type="ECO:0000313" key="4">
    <source>
        <dbReference type="Proteomes" id="UP000648801"/>
    </source>
</evidence>
<accession>A0A916W3M2</accession>
<feature type="region of interest" description="Disordered" evidence="1">
    <location>
        <begin position="52"/>
        <end position="73"/>
    </location>
</feature>
<reference evidence="3" key="1">
    <citation type="journal article" date="2014" name="Int. J. Syst. Evol. Microbiol.">
        <title>Complete genome sequence of Corynebacterium casei LMG S-19264T (=DSM 44701T), isolated from a smear-ripened cheese.</title>
        <authorList>
            <consortium name="US DOE Joint Genome Institute (JGI-PGF)"/>
            <person name="Walter F."/>
            <person name="Albersmeier A."/>
            <person name="Kalinowski J."/>
            <person name="Ruckert C."/>
        </authorList>
    </citation>
    <scope>NUCLEOTIDE SEQUENCE</scope>
    <source>
        <strain evidence="3">CGMCC 1.15447</strain>
    </source>
</reference>
<dbReference type="RefSeq" id="WP_188758484.1">
    <property type="nucleotide sequence ID" value="NZ_BMJB01000001.1"/>
</dbReference>
<dbReference type="AlphaFoldDB" id="A0A916W3M2"/>
<sequence>MDERQKKDCESEVRDHAIRVALDRHWAASDANDFETEHLIYLEDAVLEYPQSGERTRGRSNIQSQRASQPSKKRFSIRRIVGSGDLWVTEFVLTYDGKPSYTVSIMEFKGDKVARETQYFADPFVAPAFRAQWVERMDG</sequence>